<organism evidence="2 4">
    <name type="scientific">Didymodactylos carnosus</name>
    <dbReference type="NCBI Taxonomy" id="1234261"/>
    <lineage>
        <taxon>Eukaryota</taxon>
        <taxon>Metazoa</taxon>
        <taxon>Spiralia</taxon>
        <taxon>Gnathifera</taxon>
        <taxon>Rotifera</taxon>
        <taxon>Eurotatoria</taxon>
        <taxon>Bdelloidea</taxon>
        <taxon>Philodinida</taxon>
        <taxon>Philodinidae</taxon>
        <taxon>Didymodactylos</taxon>
    </lineage>
</organism>
<evidence type="ECO:0000313" key="2">
    <source>
        <dbReference type="EMBL" id="CAF0770122.1"/>
    </source>
</evidence>
<dbReference type="EMBL" id="CAJOBC010000191">
    <property type="protein sequence ID" value="CAF3552161.1"/>
    <property type="molecule type" value="Genomic_DNA"/>
</dbReference>
<feature type="region of interest" description="Disordered" evidence="1">
    <location>
        <begin position="1"/>
        <end position="23"/>
    </location>
</feature>
<dbReference type="OrthoDB" id="9986652at2759"/>
<evidence type="ECO:0008006" key="5">
    <source>
        <dbReference type="Google" id="ProtNLM"/>
    </source>
</evidence>
<proteinExistence type="predicted"/>
<accession>A0A813QPS5</accession>
<protein>
    <recommendedName>
        <fullName evidence="5">SOCS box domain-containing protein</fullName>
    </recommendedName>
</protein>
<name>A0A813QPS5_9BILA</name>
<sequence>MGTNNSKDYESEDDSQTNNDLNSQTSIFLRKNQSVSKLIKKTDHYGWQEIYYCNHTEWLQGVYEQFGFVRHRFLCNSALHSICGLGFCSEGISNKIYRPHHKTDAKRLLFKPFQRQLNHFHNNNNVSKSKKLAEHFEYNHVPAMISSLQNYSVRAIINGDNNVIMLLIYSIVLDKTKFIIVDLKQNRYLCSLGDYNGFQDAHKIYSAWSNDRTKVIIRIPLQVGEQPNQQRTIYALDFYHVIKKDGKLHRRVFYIDSMSKFSYHPNYWTSRLAIYGYYGNSTLGVYNFNTSPTLSSTNNTNNVQNWSFKLSSLTNIDNDSARNYLSVIDTNSWGILETTKDKLPLNDDNQQRQLQSIIYTPDGVYLLLSFSDTQCHCQTLQTIPLRTTFEIYNSETLDYLKQINTNIYTCPHHLCHNLLTPIFSPCSSQMALCTTKPTSSNIHSQQSSQISSLISAQIIVQIILLPNEMNLKAICRRTLVRYINTIATKERDMNSITEQLCLPYRLLNYVRYRPQYQ</sequence>
<evidence type="ECO:0000313" key="4">
    <source>
        <dbReference type="Proteomes" id="UP000663829"/>
    </source>
</evidence>
<dbReference type="Proteomes" id="UP000681722">
    <property type="component" value="Unassembled WGS sequence"/>
</dbReference>
<gene>
    <name evidence="2" type="ORF">GPM918_LOCUS1878</name>
    <name evidence="3" type="ORF">SRO942_LOCUS1878</name>
</gene>
<comment type="caution">
    <text evidence="2">The sequence shown here is derived from an EMBL/GenBank/DDBJ whole genome shotgun (WGS) entry which is preliminary data.</text>
</comment>
<dbReference type="Proteomes" id="UP000663829">
    <property type="component" value="Unassembled WGS sequence"/>
</dbReference>
<evidence type="ECO:0000313" key="3">
    <source>
        <dbReference type="EMBL" id="CAF3552161.1"/>
    </source>
</evidence>
<dbReference type="EMBL" id="CAJNOQ010000191">
    <property type="protein sequence ID" value="CAF0770122.1"/>
    <property type="molecule type" value="Genomic_DNA"/>
</dbReference>
<keyword evidence="4" id="KW-1185">Reference proteome</keyword>
<evidence type="ECO:0000256" key="1">
    <source>
        <dbReference type="SAM" id="MobiDB-lite"/>
    </source>
</evidence>
<dbReference type="AlphaFoldDB" id="A0A813QPS5"/>
<reference evidence="2" key="1">
    <citation type="submission" date="2021-02" db="EMBL/GenBank/DDBJ databases">
        <authorList>
            <person name="Nowell W R."/>
        </authorList>
    </citation>
    <scope>NUCLEOTIDE SEQUENCE</scope>
</reference>